<reference evidence="1" key="1">
    <citation type="submission" date="2021-10" db="EMBL/GenBank/DDBJ databases">
        <title>Melipona bicolor Genome sequencing and assembly.</title>
        <authorList>
            <person name="Araujo N.S."/>
            <person name="Arias M.C."/>
        </authorList>
    </citation>
    <scope>NUCLEOTIDE SEQUENCE</scope>
    <source>
        <strain evidence="1">USP_2M_L1-L4_2017</strain>
        <tissue evidence="1">Whole body</tissue>
    </source>
</reference>
<dbReference type="Pfam" id="PF14223">
    <property type="entry name" value="Retrotran_gag_2"/>
    <property type="match status" value="1"/>
</dbReference>
<dbReference type="Proteomes" id="UP001177670">
    <property type="component" value="Unassembled WGS sequence"/>
</dbReference>
<protein>
    <submittedName>
        <fullName evidence="1">Uncharacterized protein</fullName>
    </submittedName>
</protein>
<evidence type="ECO:0000313" key="2">
    <source>
        <dbReference type="Proteomes" id="UP001177670"/>
    </source>
</evidence>
<proteinExistence type="predicted"/>
<accession>A0AA40FQV1</accession>
<dbReference type="EMBL" id="JAHYIQ010000021">
    <property type="protein sequence ID" value="KAK1123340.1"/>
    <property type="molecule type" value="Genomic_DNA"/>
</dbReference>
<gene>
    <name evidence="1" type="ORF">K0M31_008958</name>
</gene>
<sequence>MAATATQLTTKVNFMGNIPIIDPKLDGSNNYASCKFLMRMTLIEMDLWECVTIHLRLTATAKDAWVILNQVYEDKGLSCVLNLMRAFLKLDYNDFHNMNEYVAEALSLSQKLADVGNPIEDKLLTSSRIQTHGHGTR</sequence>
<name>A0AA40FQV1_9HYME</name>
<comment type="caution">
    <text evidence="1">The sequence shown here is derived from an EMBL/GenBank/DDBJ whole genome shotgun (WGS) entry which is preliminary data.</text>
</comment>
<dbReference type="AlphaFoldDB" id="A0AA40FQV1"/>
<keyword evidence="2" id="KW-1185">Reference proteome</keyword>
<evidence type="ECO:0000313" key="1">
    <source>
        <dbReference type="EMBL" id="KAK1123340.1"/>
    </source>
</evidence>
<organism evidence="1 2">
    <name type="scientific">Melipona bicolor</name>
    <dbReference type="NCBI Taxonomy" id="60889"/>
    <lineage>
        <taxon>Eukaryota</taxon>
        <taxon>Metazoa</taxon>
        <taxon>Ecdysozoa</taxon>
        <taxon>Arthropoda</taxon>
        <taxon>Hexapoda</taxon>
        <taxon>Insecta</taxon>
        <taxon>Pterygota</taxon>
        <taxon>Neoptera</taxon>
        <taxon>Endopterygota</taxon>
        <taxon>Hymenoptera</taxon>
        <taxon>Apocrita</taxon>
        <taxon>Aculeata</taxon>
        <taxon>Apoidea</taxon>
        <taxon>Anthophila</taxon>
        <taxon>Apidae</taxon>
        <taxon>Melipona</taxon>
    </lineage>
</organism>